<reference evidence="1 2" key="1">
    <citation type="submission" date="2018-01" db="EMBL/GenBank/DDBJ databases">
        <title>Genome sequence of the PGP bacterium Paenibacillus illinoisensis E3.</title>
        <authorList>
            <person name="Rolli E."/>
            <person name="Marasco R."/>
            <person name="Bessem C."/>
            <person name="Michoud G."/>
            <person name="Gaiarsa S."/>
            <person name="Borin S."/>
            <person name="Daffonchio D."/>
        </authorList>
    </citation>
    <scope>NUCLEOTIDE SEQUENCE [LARGE SCALE GENOMIC DNA]</scope>
    <source>
        <strain evidence="1 2">E3</strain>
    </source>
</reference>
<gene>
    <name evidence="1" type="ORF">PIL02S_03507</name>
</gene>
<dbReference type="EMBL" id="PRLG01000020">
    <property type="protein sequence ID" value="PYY28356.1"/>
    <property type="molecule type" value="Genomic_DNA"/>
</dbReference>
<organism evidence="1 2">
    <name type="scientific">Paenibacillus illinoisensis</name>
    <dbReference type="NCBI Taxonomy" id="59845"/>
    <lineage>
        <taxon>Bacteria</taxon>
        <taxon>Bacillati</taxon>
        <taxon>Bacillota</taxon>
        <taxon>Bacilli</taxon>
        <taxon>Bacillales</taxon>
        <taxon>Paenibacillaceae</taxon>
        <taxon>Paenibacillus</taxon>
    </lineage>
</organism>
<comment type="caution">
    <text evidence="1">The sequence shown here is derived from an EMBL/GenBank/DDBJ whole genome shotgun (WGS) entry which is preliminary data.</text>
</comment>
<dbReference type="Proteomes" id="UP000247459">
    <property type="component" value="Unassembled WGS sequence"/>
</dbReference>
<proteinExistence type="predicted"/>
<sequence length="169" mass="18870">MGQGIVRFGELKVENYVEGLNNNWLIFSPLPYSRQHSSGIDGDVVISATPTAEIIDVDLDVAINPQYAFVYSIATDNKLKMAFDKTKFDKAGAIESLKCVSIIYELGHLEVNGNNYVMIARNSLGEEIHRTVPQTLDQLKTVISTFDDTRSVDVSGFLSYQLVRDYKIT</sequence>
<dbReference type="RefSeq" id="WP_110820990.1">
    <property type="nucleotide sequence ID" value="NZ_PRLG01000020.1"/>
</dbReference>
<evidence type="ECO:0000313" key="1">
    <source>
        <dbReference type="EMBL" id="PYY28356.1"/>
    </source>
</evidence>
<evidence type="ECO:0000313" key="2">
    <source>
        <dbReference type="Proteomes" id="UP000247459"/>
    </source>
</evidence>
<name>A0A2W0C7D8_9BACL</name>
<accession>A0A2W0C7D8</accession>
<protein>
    <submittedName>
        <fullName evidence="1">Uncharacterized protein</fullName>
    </submittedName>
</protein>
<dbReference type="OrthoDB" id="2592587at2"/>
<dbReference type="AlphaFoldDB" id="A0A2W0C7D8"/>